<organism evidence="1 2">
    <name type="scientific">Amniculicola lignicola CBS 123094</name>
    <dbReference type="NCBI Taxonomy" id="1392246"/>
    <lineage>
        <taxon>Eukaryota</taxon>
        <taxon>Fungi</taxon>
        <taxon>Dikarya</taxon>
        <taxon>Ascomycota</taxon>
        <taxon>Pezizomycotina</taxon>
        <taxon>Dothideomycetes</taxon>
        <taxon>Pleosporomycetidae</taxon>
        <taxon>Pleosporales</taxon>
        <taxon>Amniculicolaceae</taxon>
        <taxon>Amniculicola</taxon>
    </lineage>
</organism>
<accession>A0A6A5WQK1</accession>
<reference evidence="1" key="1">
    <citation type="journal article" date="2020" name="Stud. Mycol.">
        <title>101 Dothideomycetes genomes: a test case for predicting lifestyles and emergence of pathogens.</title>
        <authorList>
            <person name="Haridas S."/>
            <person name="Albert R."/>
            <person name="Binder M."/>
            <person name="Bloem J."/>
            <person name="Labutti K."/>
            <person name="Salamov A."/>
            <person name="Andreopoulos B."/>
            <person name="Baker S."/>
            <person name="Barry K."/>
            <person name="Bills G."/>
            <person name="Bluhm B."/>
            <person name="Cannon C."/>
            <person name="Castanera R."/>
            <person name="Culley D."/>
            <person name="Daum C."/>
            <person name="Ezra D."/>
            <person name="Gonzalez J."/>
            <person name="Henrissat B."/>
            <person name="Kuo A."/>
            <person name="Liang C."/>
            <person name="Lipzen A."/>
            <person name="Lutzoni F."/>
            <person name="Magnuson J."/>
            <person name="Mondo S."/>
            <person name="Nolan M."/>
            <person name="Ohm R."/>
            <person name="Pangilinan J."/>
            <person name="Park H.-J."/>
            <person name="Ramirez L."/>
            <person name="Alfaro M."/>
            <person name="Sun H."/>
            <person name="Tritt A."/>
            <person name="Yoshinaga Y."/>
            <person name="Zwiers L.-H."/>
            <person name="Turgeon B."/>
            <person name="Goodwin S."/>
            <person name="Spatafora J."/>
            <person name="Crous P."/>
            <person name="Grigoriev I."/>
        </authorList>
    </citation>
    <scope>NUCLEOTIDE SEQUENCE</scope>
    <source>
        <strain evidence="1">CBS 123094</strain>
    </source>
</reference>
<gene>
    <name evidence="1" type="ORF">P154DRAFT_572638</name>
</gene>
<dbReference type="Proteomes" id="UP000799779">
    <property type="component" value="Unassembled WGS sequence"/>
</dbReference>
<dbReference type="AlphaFoldDB" id="A0A6A5WQK1"/>
<name>A0A6A5WQK1_9PLEO</name>
<keyword evidence="2" id="KW-1185">Reference proteome</keyword>
<proteinExistence type="predicted"/>
<dbReference type="EMBL" id="ML977570">
    <property type="protein sequence ID" value="KAF2003807.1"/>
    <property type="molecule type" value="Genomic_DNA"/>
</dbReference>
<evidence type="ECO:0000313" key="1">
    <source>
        <dbReference type="EMBL" id="KAF2003807.1"/>
    </source>
</evidence>
<sequence length="296" mass="31379">MGARIMGIAGPREAAFAPHPPALAEGCNAAPATGARRGPLVVAFMAAFMAAFVGRGGLDGVPERTSDSLAQSCWPTRDTLGSSSDTYMASQLPHVLQASLQWPRSERLNGALEAAVGGRPPSMGPDARLPSNLQCLPTHDTRRRLESQARVPAVQGPLPLPRNSGSWAVELICGQVEGVRSRCGAFTHETASRMLAGRDGCGRPDRTIGSLGLLQPENEARLHTYVLIRRSLWPLASPSVPEQLRVRSLRSRQCSGRLSKPNGNSCLCGTSLRYQCALVLGNLAACFNPSGQAAPQ</sequence>
<protein>
    <submittedName>
        <fullName evidence="1">Uncharacterized protein</fullName>
    </submittedName>
</protein>
<evidence type="ECO:0000313" key="2">
    <source>
        <dbReference type="Proteomes" id="UP000799779"/>
    </source>
</evidence>